<accession>A0A8B8F1G1</accession>
<dbReference type="InterPro" id="IPR050822">
    <property type="entry name" value="Cerebellin_Synaptic_Org"/>
</dbReference>
<sequence>MTPIKVLLVLAWLLVTLTARGQCEVSVEEVYQEVLELREVIRQLTSTVAAQNTRIGQLQRAIVRQRINCRACVSNEGTGFKGFNGNTAINALNEPTTTKNETDVASGYRPETRPTEHHPTVEKFQPHTFGSSLVRKGRLLIPQPTQHVVPPHSTTAFYAYLSADLSHTGQGQIIKFDVVKTNAGNGYHPFSGTFIAPETGYYAFSWTSRIKHYGSTGEDHALELVINRDVYGSIYMKSLTGEDGQATGLAIAHVNQGDDVYIQTHHHDPGSGDIRSDVYGRSSFAGWRLY</sequence>
<gene>
    <name evidence="8" type="primary">LOC111138413</name>
</gene>
<evidence type="ECO:0000256" key="1">
    <source>
        <dbReference type="ARBA" id="ARBA00004613"/>
    </source>
</evidence>
<dbReference type="Pfam" id="PF00386">
    <property type="entry name" value="C1q"/>
    <property type="match status" value="1"/>
</dbReference>
<dbReference type="OrthoDB" id="6136758at2759"/>
<evidence type="ECO:0000256" key="2">
    <source>
        <dbReference type="ARBA" id="ARBA00022525"/>
    </source>
</evidence>
<feature type="signal peptide" evidence="5">
    <location>
        <begin position="1"/>
        <end position="23"/>
    </location>
</feature>
<proteinExistence type="predicted"/>
<dbReference type="GeneID" id="111138413"/>
<keyword evidence="7" id="KW-1185">Reference proteome</keyword>
<feature type="region of interest" description="Disordered" evidence="4">
    <location>
        <begin position="96"/>
        <end position="119"/>
    </location>
</feature>
<dbReference type="PROSITE" id="PS50871">
    <property type="entry name" value="C1Q"/>
    <property type="match status" value="1"/>
</dbReference>
<keyword evidence="2" id="KW-0964">Secreted</keyword>
<dbReference type="RefSeq" id="XP_022346074.1">
    <property type="nucleotide sequence ID" value="XM_022490366.1"/>
</dbReference>
<dbReference type="PANTHER" id="PTHR22923:SF116">
    <property type="entry name" value="C1Q DOMAIN-CONTAINING PROTEIN"/>
    <property type="match status" value="1"/>
</dbReference>
<name>A0A8B8F1G1_CRAVI</name>
<dbReference type="InterPro" id="IPR001073">
    <property type="entry name" value="C1q_dom"/>
</dbReference>
<evidence type="ECO:0000313" key="8">
    <source>
        <dbReference type="RefSeq" id="XP_022346074.1"/>
    </source>
</evidence>
<evidence type="ECO:0000313" key="7">
    <source>
        <dbReference type="Proteomes" id="UP000694844"/>
    </source>
</evidence>
<protein>
    <submittedName>
        <fullName evidence="8">Uncharacterized protein LOC111138413</fullName>
    </submittedName>
</protein>
<feature type="compositionally biased region" description="Basic and acidic residues" evidence="4">
    <location>
        <begin position="110"/>
        <end position="119"/>
    </location>
</feature>
<comment type="subcellular location">
    <subcellularLocation>
        <location evidence="1">Secreted</location>
    </subcellularLocation>
</comment>
<evidence type="ECO:0000259" key="6">
    <source>
        <dbReference type="PROSITE" id="PS50871"/>
    </source>
</evidence>
<dbReference type="InterPro" id="IPR008983">
    <property type="entry name" value="Tumour_necrosis_fac-like_dom"/>
</dbReference>
<dbReference type="AlphaFoldDB" id="A0A8B8F1G1"/>
<reference evidence="8" key="1">
    <citation type="submission" date="2025-08" db="UniProtKB">
        <authorList>
            <consortium name="RefSeq"/>
        </authorList>
    </citation>
    <scope>IDENTIFICATION</scope>
    <source>
        <tissue evidence="8">Whole sample</tissue>
    </source>
</reference>
<keyword evidence="3 5" id="KW-0732">Signal</keyword>
<dbReference type="GO" id="GO:0005576">
    <property type="term" value="C:extracellular region"/>
    <property type="evidence" value="ECO:0007669"/>
    <property type="project" value="UniProtKB-SubCell"/>
</dbReference>
<organism evidence="7 8">
    <name type="scientific">Crassostrea virginica</name>
    <name type="common">Eastern oyster</name>
    <dbReference type="NCBI Taxonomy" id="6565"/>
    <lineage>
        <taxon>Eukaryota</taxon>
        <taxon>Metazoa</taxon>
        <taxon>Spiralia</taxon>
        <taxon>Lophotrochozoa</taxon>
        <taxon>Mollusca</taxon>
        <taxon>Bivalvia</taxon>
        <taxon>Autobranchia</taxon>
        <taxon>Pteriomorphia</taxon>
        <taxon>Ostreida</taxon>
        <taxon>Ostreoidea</taxon>
        <taxon>Ostreidae</taxon>
        <taxon>Crassostrea</taxon>
    </lineage>
</organism>
<dbReference type="Proteomes" id="UP000694844">
    <property type="component" value="Chromosome 5"/>
</dbReference>
<evidence type="ECO:0000256" key="3">
    <source>
        <dbReference type="ARBA" id="ARBA00022729"/>
    </source>
</evidence>
<evidence type="ECO:0000256" key="4">
    <source>
        <dbReference type="SAM" id="MobiDB-lite"/>
    </source>
</evidence>
<feature type="chain" id="PRO_5034263935" evidence="5">
    <location>
        <begin position="24"/>
        <end position="290"/>
    </location>
</feature>
<dbReference type="KEGG" id="cvn:111138413"/>
<dbReference type="SMART" id="SM00110">
    <property type="entry name" value="C1Q"/>
    <property type="match status" value="1"/>
</dbReference>
<dbReference type="Gene3D" id="2.60.120.40">
    <property type="match status" value="1"/>
</dbReference>
<dbReference type="SUPFAM" id="SSF49842">
    <property type="entry name" value="TNF-like"/>
    <property type="match status" value="1"/>
</dbReference>
<dbReference type="PRINTS" id="PR00007">
    <property type="entry name" value="COMPLEMNTC1Q"/>
</dbReference>
<dbReference type="PANTHER" id="PTHR22923">
    <property type="entry name" value="CEREBELLIN-RELATED"/>
    <property type="match status" value="1"/>
</dbReference>
<evidence type="ECO:0000256" key="5">
    <source>
        <dbReference type="SAM" id="SignalP"/>
    </source>
</evidence>
<feature type="domain" description="C1q" evidence="6">
    <location>
        <begin position="150"/>
        <end position="290"/>
    </location>
</feature>